<keyword evidence="2" id="KW-0472">Membrane</keyword>
<evidence type="ECO:0000259" key="3">
    <source>
        <dbReference type="Pfam" id="PF00497"/>
    </source>
</evidence>
<evidence type="ECO:0000256" key="2">
    <source>
        <dbReference type="SAM" id="Phobius"/>
    </source>
</evidence>
<feature type="domain" description="Solute-binding protein family 3/N-terminal" evidence="3">
    <location>
        <begin position="98"/>
        <end position="316"/>
    </location>
</feature>
<evidence type="ECO:0000256" key="1">
    <source>
        <dbReference type="ARBA" id="ARBA00022729"/>
    </source>
</evidence>
<dbReference type="AlphaFoldDB" id="A0A9Q1H0V3"/>
<protein>
    <recommendedName>
        <fullName evidence="3">Solute-binding protein family 3/N-terminal domain-containing protein</fullName>
    </recommendedName>
</protein>
<comment type="caution">
    <text evidence="4">The sequence shown here is derived from an EMBL/GenBank/DDBJ whole genome shotgun (WGS) entry which is preliminary data.</text>
</comment>
<keyword evidence="2" id="KW-0812">Transmembrane</keyword>
<evidence type="ECO:0000313" key="5">
    <source>
        <dbReference type="Proteomes" id="UP001152320"/>
    </source>
</evidence>
<organism evidence="4 5">
    <name type="scientific">Holothuria leucospilota</name>
    <name type="common">Black long sea cucumber</name>
    <name type="synonym">Mertensiothuria leucospilota</name>
    <dbReference type="NCBI Taxonomy" id="206669"/>
    <lineage>
        <taxon>Eukaryota</taxon>
        <taxon>Metazoa</taxon>
        <taxon>Echinodermata</taxon>
        <taxon>Eleutherozoa</taxon>
        <taxon>Echinozoa</taxon>
        <taxon>Holothuroidea</taxon>
        <taxon>Aspidochirotacea</taxon>
        <taxon>Aspidochirotida</taxon>
        <taxon>Holothuriidae</taxon>
        <taxon>Holothuria</taxon>
    </lineage>
</organism>
<dbReference type="PANTHER" id="PTHR35936">
    <property type="entry name" value="MEMBRANE-BOUND LYTIC MUREIN TRANSGLYCOSYLASE F"/>
    <property type="match status" value="1"/>
</dbReference>
<proteinExistence type="predicted"/>
<dbReference type="PANTHER" id="PTHR35936:SF19">
    <property type="entry name" value="AMINO-ACID-BINDING PROTEIN YXEM-RELATED"/>
    <property type="match status" value="1"/>
</dbReference>
<feature type="transmembrane region" description="Helical" evidence="2">
    <location>
        <begin position="27"/>
        <end position="51"/>
    </location>
</feature>
<dbReference type="OrthoDB" id="5984008at2759"/>
<sequence>MASPEAPSSDKTQIIEDEKTMDNTGKLLAVFVVVANAIAVVALILAFVGVARNGTNQYYINSSGVESGSGGDSDGVVINSNDDKIWMLQIGHFGSNTQYLDEASGTIRGYDVDVVNSVCQLAGKNCALVWDLYENCWDSQAGQRARGGDGLMGDWYDACIGWYHTLDRARTYSFSSPIEKGLKPVFFVRRGTSSFSFPNFGGLKIGFLDGWWIDEHCLNRYSVNGLDITDVNQVIHYQTEELAITAINAGEVDVLFMPNVAFLVQHPDLRLAHEPPTDMCASGGPGVMTRKNQFELLTWFNAAFERLVSTSQYQDICDNLSEDHGGQPGPSAEEVCVA</sequence>
<dbReference type="SUPFAM" id="SSF53850">
    <property type="entry name" value="Periplasmic binding protein-like II"/>
    <property type="match status" value="1"/>
</dbReference>
<dbReference type="Gene3D" id="3.40.190.10">
    <property type="entry name" value="Periplasmic binding protein-like II"/>
    <property type="match status" value="2"/>
</dbReference>
<name>A0A9Q1H0V3_HOLLE</name>
<dbReference type="EMBL" id="JAIZAY010000013">
    <property type="protein sequence ID" value="KAJ8030912.1"/>
    <property type="molecule type" value="Genomic_DNA"/>
</dbReference>
<dbReference type="InterPro" id="IPR001638">
    <property type="entry name" value="Solute-binding_3/MltF_N"/>
</dbReference>
<keyword evidence="5" id="KW-1185">Reference proteome</keyword>
<dbReference type="Pfam" id="PF00497">
    <property type="entry name" value="SBP_bac_3"/>
    <property type="match status" value="1"/>
</dbReference>
<keyword evidence="2" id="KW-1133">Transmembrane helix</keyword>
<gene>
    <name evidence="4" type="ORF">HOLleu_27459</name>
</gene>
<dbReference type="Proteomes" id="UP001152320">
    <property type="component" value="Chromosome 13"/>
</dbReference>
<evidence type="ECO:0000313" key="4">
    <source>
        <dbReference type="EMBL" id="KAJ8030912.1"/>
    </source>
</evidence>
<keyword evidence="1" id="KW-0732">Signal</keyword>
<reference evidence="4" key="1">
    <citation type="submission" date="2021-10" db="EMBL/GenBank/DDBJ databases">
        <title>Tropical sea cucumber genome reveals ecological adaptation and Cuvierian tubules defense mechanism.</title>
        <authorList>
            <person name="Chen T."/>
        </authorList>
    </citation>
    <scope>NUCLEOTIDE SEQUENCE</scope>
    <source>
        <strain evidence="4">Nanhai2018</strain>
        <tissue evidence="4">Muscle</tissue>
    </source>
</reference>
<accession>A0A9Q1H0V3</accession>